<keyword evidence="6" id="KW-0109">Calcium transport</keyword>
<dbReference type="EMBL" id="CAXLJM020000057">
    <property type="protein sequence ID" value="CAL8117950.1"/>
    <property type="molecule type" value="Genomic_DNA"/>
</dbReference>
<dbReference type="InterPro" id="IPR003644">
    <property type="entry name" value="Calx_beta"/>
</dbReference>
<feature type="transmembrane region" description="Helical" evidence="20">
    <location>
        <begin position="798"/>
        <end position="821"/>
    </location>
</feature>
<feature type="transmembrane region" description="Helical" evidence="20">
    <location>
        <begin position="179"/>
        <end position="199"/>
    </location>
</feature>
<dbReference type="SMART" id="SM00237">
    <property type="entry name" value="Calx_beta"/>
    <property type="match status" value="2"/>
</dbReference>
<gene>
    <name evidence="22" type="ORF">ODALV1_LOCUS17913</name>
</gene>
<dbReference type="PANTHER" id="PTHR11878">
    <property type="entry name" value="SODIUM/CALCIUM EXCHANGER"/>
    <property type="match status" value="1"/>
</dbReference>
<evidence type="ECO:0000256" key="1">
    <source>
        <dbReference type="ARBA" id="ARBA00004651"/>
    </source>
</evidence>
<comment type="subcellular location">
    <subcellularLocation>
        <location evidence="1">Cell membrane</location>
        <topology evidence="1">Multi-pass membrane protein</topology>
    </subcellularLocation>
</comment>
<keyword evidence="4" id="KW-0050">Antiport</keyword>
<evidence type="ECO:0000256" key="4">
    <source>
        <dbReference type="ARBA" id="ARBA00022449"/>
    </source>
</evidence>
<evidence type="ECO:0000313" key="22">
    <source>
        <dbReference type="EMBL" id="CAL8117950.1"/>
    </source>
</evidence>
<keyword evidence="18" id="KW-0739">Sodium transport</keyword>
<accession>A0ABP1R250</accession>
<name>A0ABP1R250_9HEXA</name>
<keyword evidence="3" id="KW-0813">Transport</keyword>
<evidence type="ECO:0000256" key="16">
    <source>
        <dbReference type="ARBA" id="ARBA00023136"/>
    </source>
</evidence>
<feature type="transmembrane region" description="Helical" evidence="20">
    <location>
        <begin position="755"/>
        <end position="778"/>
    </location>
</feature>
<dbReference type="SUPFAM" id="SSF141072">
    <property type="entry name" value="CalX-like"/>
    <property type="match status" value="2"/>
</dbReference>
<evidence type="ECO:0000256" key="9">
    <source>
        <dbReference type="ARBA" id="ARBA00022729"/>
    </source>
</evidence>
<keyword evidence="7 20" id="KW-0812">Transmembrane</keyword>
<dbReference type="Pfam" id="PF03160">
    <property type="entry name" value="Calx-beta"/>
    <property type="match status" value="2"/>
</dbReference>
<evidence type="ECO:0000256" key="18">
    <source>
        <dbReference type="ARBA" id="ARBA00023201"/>
    </source>
</evidence>
<evidence type="ECO:0000256" key="3">
    <source>
        <dbReference type="ARBA" id="ARBA00022448"/>
    </source>
</evidence>
<keyword evidence="15" id="KW-0406">Ion transport</keyword>
<proteinExistence type="inferred from homology"/>
<feature type="transmembrane region" description="Helical" evidence="20">
    <location>
        <begin position="118"/>
        <end position="138"/>
    </location>
</feature>
<feature type="domain" description="Calx-beta" evidence="21">
    <location>
        <begin position="453"/>
        <end position="553"/>
    </location>
</feature>
<comment type="similarity">
    <text evidence="2">Belongs to the Ca(2+):cation antiporter (CaCA) (TC 2.A.19) family. SLC8 subfamily.</text>
</comment>
<feature type="transmembrane region" description="Helical" evidence="20">
    <location>
        <begin position="646"/>
        <end position="666"/>
    </location>
</feature>
<evidence type="ECO:0000259" key="21">
    <source>
        <dbReference type="SMART" id="SM00237"/>
    </source>
</evidence>
<keyword evidence="17" id="KW-0325">Glycoprotein</keyword>
<dbReference type="InterPro" id="IPR004837">
    <property type="entry name" value="NaCa_Exmemb"/>
</dbReference>
<dbReference type="PANTHER" id="PTHR11878:SF76">
    <property type="entry name" value="CALX-BETA DOMAIN-CONTAINING PROTEIN"/>
    <property type="match status" value="1"/>
</dbReference>
<evidence type="ECO:0000256" key="6">
    <source>
        <dbReference type="ARBA" id="ARBA00022568"/>
    </source>
</evidence>
<feature type="transmembrane region" description="Helical" evidence="20">
    <location>
        <begin position="150"/>
        <end position="173"/>
    </location>
</feature>
<dbReference type="PRINTS" id="PR01259">
    <property type="entry name" value="NACAEXCHNGR"/>
</dbReference>
<evidence type="ECO:0000256" key="20">
    <source>
        <dbReference type="SAM" id="Phobius"/>
    </source>
</evidence>
<keyword evidence="8" id="KW-0479">Metal-binding</keyword>
<keyword evidence="23" id="KW-1185">Reference proteome</keyword>
<evidence type="ECO:0000256" key="13">
    <source>
        <dbReference type="ARBA" id="ARBA00022989"/>
    </source>
</evidence>
<organism evidence="22 23">
    <name type="scientific">Orchesella dallaii</name>
    <dbReference type="NCBI Taxonomy" id="48710"/>
    <lineage>
        <taxon>Eukaryota</taxon>
        <taxon>Metazoa</taxon>
        <taxon>Ecdysozoa</taxon>
        <taxon>Arthropoda</taxon>
        <taxon>Hexapoda</taxon>
        <taxon>Collembola</taxon>
        <taxon>Entomobryomorpha</taxon>
        <taxon>Entomobryoidea</taxon>
        <taxon>Orchesellidae</taxon>
        <taxon>Orchesellinae</taxon>
        <taxon>Orchesella</taxon>
    </lineage>
</organism>
<reference evidence="22 23" key="1">
    <citation type="submission" date="2024-08" db="EMBL/GenBank/DDBJ databases">
        <authorList>
            <person name="Cucini C."/>
            <person name="Frati F."/>
        </authorList>
    </citation>
    <scope>NUCLEOTIDE SEQUENCE [LARGE SCALE GENOMIC DNA]</scope>
</reference>
<dbReference type="InterPro" id="IPR044880">
    <property type="entry name" value="NCX_ion-bd_dom_sf"/>
</dbReference>
<dbReference type="Proteomes" id="UP001642540">
    <property type="component" value="Unassembled WGS sequence"/>
</dbReference>
<feature type="domain" description="Calx-beta" evidence="21">
    <location>
        <begin position="337"/>
        <end position="436"/>
    </location>
</feature>
<evidence type="ECO:0000256" key="17">
    <source>
        <dbReference type="ARBA" id="ARBA00023180"/>
    </source>
</evidence>
<comment type="caution">
    <text evidence="22">The sequence shown here is derived from an EMBL/GenBank/DDBJ whole genome shotgun (WGS) entry which is preliminary data.</text>
</comment>
<evidence type="ECO:0000256" key="12">
    <source>
        <dbReference type="ARBA" id="ARBA00022860"/>
    </source>
</evidence>
<keyword evidence="12" id="KW-0112">Calmodulin-binding</keyword>
<evidence type="ECO:0000256" key="2">
    <source>
        <dbReference type="ARBA" id="ARBA00007489"/>
    </source>
</evidence>
<evidence type="ECO:0000256" key="19">
    <source>
        <dbReference type="ARBA" id="ARBA00033667"/>
    </source>
</evidence>
<dbReference type="Gene3D" id="1.20.1420.30">
    <property type="entry name" value="NCX, central ion-binding region"/>
    <property type="match status" value="2"/>
</dbReference>
<protein>
    <recommendedName>
        <fullName evidence="21">Calx-beta domain-containing protein</fullName>
    </recommendedName>
</protein>
<keyword evidence="11" id="KW-0106">Calcium</keyword>
<keyword evidence="14" id="KW-0915">Sodium</keyword>
<evidence type="ECO:0000256" key="10">
    <source>
        <dbReference type="ARBA" id="ARBA00022737"/>
    </source>
</evidence>
<keyword evidence="13 20" id="KW-1133">Transmembrane helix</keyword>
<evidence type="ECO:0000256" key="5">
    <source>
        <dbReference type="ARBA" id="ARBA00022475"/>
    </source>
</evidence>
<evidence type="ECO:0000256" key="11">
    <source>
        <dbReference type="ARBA" id="ARBA00022837"/>
    </source>
</evidence>
<dbReference type="Pfam" id="PF01699">
    <property type="entry name" value="Na_Ca_ex"/>
    <property type="match status" value="2"/>
</dbReference>
<evidence type="ECO:0000256" key="15">
    <source>
        <dbReference type="ARBA" id="ARBA00023065"/>
    </source>
</evidence>
<evidence type="ECO:0000256" key="14">
    <source>
        <dbReference type="ARBA" id="ARBA00023053"/>
    </source>
</evidence>
<feature type="transmembrane region" description="Helical" evidence="20">
    <location>
        <begin position="12"/>
        <end position="32"/>
    </location>
</feature>
<keyword evidence="10" id="KW-0677">Repeat</keyword>
<comment type="catalytic activity">
    <reaction evidence="19">
        <text>Ca(2+)(in) + 3 Na(+)(out) = Ca(2+)(out) + 3 Na(+)(in)</text>
        <dbReference type="Rhea" id="RHEA:69955"/>
        <dbReference type="ChEBI" id="CHEBI:29101"/>
        <dbReference type="ChEBI" id="CHEBI:29108"/>
    </reaction>
</comment>
<evidence type="ECO:0000313" key="23">
    <source>
        <dbReference type="Proteomes" id="UP001642540"/>
    </source>
</evidence>
<dbReference type="InterPro" id="IPR038081">
    <property type="entry name" value="CalX-like_sf"/>
</dbReference>
<keyword evidence="16 20" id="KW-0472">Membrane</keyword>
<dbReference type="InterPro" id="IPR051171">
    <property type="entry name" value="CaCA"/>
</dbReference>
<feature type="transmembrane region" description="Helical" evidence="20">
    <location>
        <begin position="726"/>
        <end position="743"/>
    </location>
</feature>
<evidence type="ECO:0000256" key="7">
    <source>
        <dbReference type="ARBA" id="ARBA00022692"/>
    </source>
</evidence>
<sequence length="859" mass="93988">MGTWFPIYATTNLGVDVIAGVLLFLLICYFFVGVAVASDIFMNAIEKICGSTKSIKTTREEEGVVITDTKDIPVWNETVANLTLMALGSSAPEILLSVIEISEGLGQQSPGELGPGTIVGSAAFNLMIISAVCILSLKEGATSRIKVYQVFAFTCVTSIFAYIWMVVVLQWISPDEVELWEAVVTLLFFPMLVGISYWADQEFCLTGRPTTKRWSQSSEPVAAAAVAEEEDGRTFFFGDESDNLYDADGNVDRNALQKLYHKLTQIADLQPEEIASILATKLIQGKQHTRMWYRMQASRGLMGGAKLMPVLNEKLKEVVEVINDSGSHHLRGSMLNSRISSQHTVNKALVEFQAATFAVTESIGQFEVIIIRSEKEDVGFNVKLESSDGSAKKGVEYEPVSEILKFEPYVLEMRHTVKIINNNQWNPDSNFFLKISIPPDSTDKATIGQTKVIEVIIEDDDKPGKLTFTKVGYVFSDSGPNVKVEVERAGGTDGVVSAAWKVFPGPNCKLIDPELIGKIEFQHGEAKKYITIPLKPHEEKVEGKNESFEIALSDPTGGAKLGKVVRTTCAVSTDAGFKLEITNVMNMALEMNDEASSDISYKEQILEALLPNGGQLSTATTNDWALHIFTFPFKFTFSLIPPPHMCGGWLCFFLALSAVGLLTKLVGDAASAFGRVCRLDPTITAITFVALGTSLPDTFASRIAAMNDKTADNAIGNVTGSNSVNVFLGLGVPWVIAAVYYSFYNKGREPFCVPAGSLTFNVIVFTACALIAIFILTWRRYSDKCGRAELGGPSASKWVTACILIFLWILYISLSSIQVFLEKAHIDITFLFKPKGATSTRCLMLVSDYAMGNPPTYPP</sequence>
<dbReference type="Gene3D" id="2.60.40.2030">
    <property type="match status" value="2"/>
</dbReference>
<evidence type="ECO:0000256" key="8">
    <source>
        <dbReference type="ARBA" id="ARBA00022723"/>
    </source>
</evidence>
<keyword evidence="9" id="KW-0732">Signal</keyword>
<dbReference type="InterPro" id="IPR004836">
    <property type="entry name" value="Na_Ca_Ex"/>
</dbReference>
<keyword evidence="5" id="KW-1003">Cell membrane</keyword>